<comment type="subcellular location">
    <subcellularLocation>
        <location evidence="2 10">Cytoplasm</location>
    </subcellularLocation>
    <subcellularLocation>
        <location evidence="1">Nucleus</location>
    </subcellularLocation>
</comment>
<dbReference type="Gene3D" id="3.40.50.150">
    <property type="entry name" value="Vaccinia Virus protein VP39"/>
    <property type="match status" value="1"/>
</dbReference>
<evidence type="ECO:0000313" key="16">
    <source>
        <dbReference type="EMBL" id="CAD6188517.1"/>
    </source>
</evidence>
<evidence type="ECO:0000256" key="9">
    <source>
        <dbReference type="ARBA" id="ARBA00048902"/>
    </source>
</evidence>
<feature type="binding site" evidence="10">
    <location>
        <position position="92"/>
    </location>
    <ligand>
        <name>S-adenosyl-L-methionine</name>
        <dbReference type="ChEBI" id="CHEBI:59789"/>
    </ligand>
</feature>
<comment type="caution">
    <text evidence="16">The sequence shown here is derived from an EMBL/GenBank/DDBJ whole genome shotgun (WGS) entry which is preliminary data.</text>
</comment>
<evidence type="ECO:0000256" key="7">
    <source>
        <dbReference type="ARBA" id="ARBA00022694"/>
    </source>
</evidence>
<dbReference type="PROSITE" id="PS50015">
    <property type="entry name" value="SAP_B"/>
    <property type="match status" value="1"/>
</dbReference>
<comment type="function">
    <text evidence="10">Methylates the 2'-O-ribose of nucleotides at positions 32 and 34 of the tRNA anticodon loop of substrate tRNAs.</text>
</comment>
<feature type="domain" description="Saposin B-type" evidence="13">
    <location>
        <begin position="698"/>
        <end position="772"/>
    </location>
</feature>
<evidence type="ECO:0000256" key="12">
    <source>
        <dbReference type="SAM" id="Phobius"/>
    </source>
</evidence>
<evidence type="ECO:0000256" key="10">
    <source>
        <dbReference type="HAMAP-Rule" id="MF_03162"/>
    </source>
</evidence>
<gene>
    <name evidence="16" type="ORF">CAUJ_LOCUS4436</name>
</gene>
<dbReference type="InterPro" id="IPR011001">
    <property type="entry name" value="Saposin-like"/>
</dbReference>
<dbReference type="InterPro" id="IPR008139">
    <property type="entry name" value="SaposinB_dom"/>
</dbReference>
<dbReference type="EC" id="2.1.1.205" evidence="10"/>
<feature type="binding site" evidence="10">
    <location>
        <position position="55"/>
    </location>
    <ligand>
        <name>S-adenosyl-L-methionine</name>
        <dbReference type="ChEBI" id="CHEBI:59789"/>
    </ligand>
</feature>
<dbReference type="PROSITE" id="PS50108">
    <property type="entry name" value="CRIB"/>
    <property type="match status" value="1"/>
</dbReference>
<reference evidence="16" key="1">
    <citation type="submission" date="2020-10" db="EMBL/GenBank/DDBJ databases">
        <authorList>
            <person name="Kikuchi T."/>
        </authorList>
    </citation>
    <scope>NUCLEOTIDE SEQUENCE</scope>
    <source>
        <strain evidence="16">NKZ352</strain>
    </source>
</reference>
<keyword evidence="12" id="KW-0472">Membrane</keyword>
<dbReference type="InterPro" id="IPR036936">
    <property type="entry name" value="CRIB_dom_sf"/>
</dbReference>
<dbReference type="InterPro" id="IPR003131">
    <property type="entry name" value="T1-type_BTB"/>
</dbReference>
<feature type="binding site" evidence="10">
    <location>
        <position position="117"/>
    </location>
    <ligand>
        <name>S-adenosyl-L-methionine</name>
        <dbReference type="ChEBI" id="CHEBI:59789"/>
    </ligand>
</feature>
<keyword evidence="7 10" id="KW-0819">tRNA processing</keyword>
<dbReference type="HAMAP" id="MF_01547">
    <property type="entry name" value="RNA_methyltr_E"/>
    <property type="match status" value="1"/>
</dbReference>
<keyword evidence="12" id="KW-0812">Transmembrane</keyword>
<evidence type="ECO:0000313" key="17">
    <source>
        <dbReference type="Proteomes" id="UP000835052"/>
    </source>
</evidence>
<dbReference type="InterPro" id="IPR015507">
    <property type="entry name" value="rRNA-MeTfrase_E"/>
</dbReference>
<dbReference type="SUPFAM" id="SSF47862">
    <property type="entry name" value="Saposin"/>
    <property type="match status" value="1"/>
</dbReference>
<dbReference type="InterPro" id="IPR002877">
    <property type="entry name" value="RNA_MeTrfase_FtsJ_dom"/>
</dbReference>
<evidence type="ECO:0000259" key="15">
    <source>
        <dbReference type="PROSITE" id="PS50108"/>
    </source>
</evidence>
<keyword evidence="6 10" id="KW-0949">S-adenosyl-L-methionine</keyword>
<evidence type="ECO:0000256" key="11">
    <source>
        <dbReference type="SAM" id="MobiDB-lite"/>
    </source>
</evidence>
<dbReference type="Gene3D" id="1.10.225.10">
    <property type="entry name" value="Saposin-like"/>
    <property type="match status" value="1"/>
</dbReference>
<dbReference type="GO" id="GO:0051260">
    <property type="term" value="P:protein homooligomerization"/>
    <property type="evidence" value="ECO:0007669"/>
    <property type="project" value="InterPro"/>
</dbReference>
<sequence>MGKTSKDKRDIYYRLAKEHKWRARSAFKLMQIDDEFHILRGVTKAVDLCAAPGSWSQVLSKRLYAEDKNAKIVAVDLQPMAPIPGVIQLQGDITALETANQVIEKFSGEHADIVVCDGAPDVTGLHSLDEFLQSELVLAAFTIMTRTLKHGGTFLAKVFRSRDSPLLYAQMKKFFKQVYLAKPRSSRASSCEAFLLCIDYSPPEGFQPTMERPSIDRNRELTQEELMNECYIDFVSCGDMSGWDSEQSYPLDLQLSYPRGSNVFASSRYVFHDVVQPPINPPYKKALELKRAGKLEQSLWEIRKAEYAKVREVTSDRDRKRPGNTDIGYTDEQGHLLEVRSLPHKRWQTTTILNAFRTVCATQLLALPVMFNFKDVFSLLLPVVEDLNDMTLNTATVVLDVEGVHFKTRISTLTSLKNSFFDKLFESNWRKSLTKEGHIFVDRDASLFPFVLNFLRDGEATPLPRDEFVLHRILQEANYFKLGQLRDYVERRLASMTKVMEFDTPPQLPATKPPLPPPTEKPAIQMPMRKSEADKKNKLKKVDSISLPRNFTHVAHVGWTGNGVVFDNASDDVIVQKIANAASEALDFDAVYNVVNGENGDGSHSVEVVLAGGMMQSKLSDNAPPIPKKTVVLLLAQTQRHNAGGRIISIIGCVGHPIVFFRCNSAVVVPTVAFMTVTSSLLASLLLFASVWRSESTSVVPCMLCTVCTETFESESTPTGALNAMFKKCDRMGLMEPVCGQFVTENVKTMFQHAKSGIPPAAICRAMQLCEQ</sequence>
<comment type="catalytic activity">
    <reaction evidence="9 10">
        <text>cytidine(32)/guanosine(34) in tRNA + 2 S-adenosyl-L-methionine = 2'-O-methylcytidine(32)/2'-O-methylguanosine(34) in tRNA + 2 S-adenosyl-L-homocysteine + 2 H(+)</text>
        <dbReference type="Rhea" id="RHEA:42396"/>
        <dbReference type="Rhea" id="RHEA-COMP:10246"/>
        <dbReference type="Rhea" id="RHEA-COMP:10247"/>
        <dbReference type="ChEBI" id="CHEBI:15378"/>
        <dbReference type="ChEBI" id="CHEBI:57856"/>
        <dbReference type="ChEBI" id="CHEBI:59789"/>
        <dbReference type="ChEBI" id="CHEBI:74269"/>
        <dbReference type="ChEBI" id="CHEBI:74445"/>
        <dbReference type="ChEBI" id="CHEBI:74495"/>
        <dbReference type="ChEBI" id="CHEBI:82748"/>
        <dbReference type="EC" id="2.1.1.205"/>
    </reaction>
</comment>
<name>A0A8S1GZB4_9PELO</name>
<dbReference type="CDD" id="cd00132">
    <property type="entry name" value="CRIB"/>
    <property type="match status" value="1"/>
</dbReference>
<dbReference type="SMART" id="SM00741">
    <property type="entry name" value="SapB"/>
    <property type="match status" value="1"/>
</dbReference>
<feature type="active site" description="Proton acceptor" evidence="10">
    <location>
        <position position="157"/>
    </location>
</feature>
<evidence type="ECO:0000256" key="3">
    <source>
        <dbReference type="ARBA" id="ARBA00022490"/>
    </source>
</evidence>
<feature type="region of interest" description="Disordered" evidence="11">
    <location>
        <begin position="503"/>
        <end position="523"/>
    </location>
</feature>
<dbReference type="OrthoDB" id="289250at2759"/>
<dbReference type="EMBL" id="CAJGYM010000008">
    <property type="protein sequence ID" value="CAD6188517.1"/>
    <property type="molecule type" value="Genomic_DNA"/>
</dbReference>
<evidence type="ECO:0000256" key="1">
    <source>
        <dbReference type="ARBA" id="ARBA00004123"/>
    </source>
</evidence>
<dbReference type="GO" id="GO:0002181">
    <property type="term" value="P:cytoplasmic translation"/>
    <property type="evidence" value="ECO:0007669"/>
    <property type="project" value="UniProtKB-UniRule"/>
</dbReference>
<dbReference type="Gene3D" id="3.90.810.10">
    <property type="entry name" value="CRIB domain"/>
    <property type="match status" value="1"/>
</dbReference>
<feature type="binding site" evidence="10">
    <location>
        <position position="76"/>
    </location>
    <ligand>
        <name>S-adenosyl-L-methionine</name>
        <dbReference type="ChEBI" id="CHEBI:59789"/>
    </ligand>
</feature>
<feature type="compositionally biased region" description="Pro residues" evidence="11">
    <location>
        <begin position="506"/>
        <end position="520"/>
    </location>
</feature>
<keyword evidence="8" id="KW-1015">Disulfide bond</keyword>
<keyword evidence="5 10" id="KW-0808">Transferase</keyword>
<dbReference type="SUPFAM" id="SSF54695">
    <property type="entry name" value="POZ domain"/>
    <property type="match status" value="1"/>
</dbReference>
<dbReference type="GO" id="GO:0005737">
    <property type="term" value="C:cytoplasm"/>
    <property type="evidence" value="ECO:0007669"/>
    <property type="project" value="UniProtKB-SubCell"/>
</dbReference>
<dbReference type="Pfam" id="PF01728">
    <property type="entry name" value="FtsJ"/>
    <property type="match status" value="1"/>
</dbReference>
<dbReference type="Pfam" id="PF02214">
    <property type="entry name" value="BTB_2"/>
    <property type="match status" value="1"/>
</dbReference>
<evidence type="ECO:0000256" key="5">
    <source>
        <dbReference type="ARBA" id="ARBA00022679"/>
    </source>
</evidence>
<dbReference type="GO" id="GO:0002128">
    <property type="term" value="P:tRNA nucleoside ribose methylation"/>
    <property type="evidence" value="ECO:0007669"/>
    <property type="project" value="UniProtKB-UniRule"/>
</dbReference>
<keyword evidence="17" id="KW-1185">Reference proteome</keyword>
<keyword evidence="4 10" id="KW-0489">Methyltransferase</keyword>
<keyword evidence="12" id="KW-1133">Transmembrane helix</keyword>
<comment type="similarity">
    <text evidence="10">Belongs to the class I-like SAM-binding methyltransferase superfamily. RNA methyltransferase RlmE family. TRM7 subfamily.</text>
</comment>
<dbReference type="SMART" id="SM00225">
    <property type="entry name" value="BTB"/>
    <property type="match status" value="1"/>
</dbReference>
<dbReference type="InterPro" id="IPR011333">
    <property type="entry name" value="SKP1/BTB/POZ_sf"/>
</dbReference>
<accession>A0A8S1GZB4</accession>
<dbReference type="HAMAP" id="MF_03162">
    <property type="entry name" value="RNA_methyltr_E_TRM7"/>
    <property type="match status" value="1"/>
</dbReference>
<feature type="domain" description="BTB" evidence="14">
    <location>
        <begin position="395"/>
        <end position="464"/>
    </location>
</feature>
<protein>
    <recommendedName>
        <fullName evidence="10">Putative tRNA (cytidine(32)/guanosine(34)-2'-O)-methyltransferase</fullName>
        <ecNumber evidence="10">2.1.1.205</ecNumber>
    </recommendedName>
    <alternativeName>
        <fullName evidence="10">2'-O-ribose RNA methyltransferase TRM7 homolog</fullName>
    </alternativeName>
</protein>
<evidence type="ECO:0000256" key="2">
    <source>
        <dbReference type="ARBA" id="ARBA00004496"/>
    </source>
</evidence>
<dbReference type="InterPro" id="IPR028590">
    <property type="entry name" value="RNA_methyltr_E_TRM7"/>
</dbReference>
<dbReference type="FunFam" id="3.40.50.150:FF:000040">
    <property type="entry name" value="Putative ribosomal RNA methyltransferase 1"/>
    <property type="match status" value="1"/>
</dbReference>
<dbReference type="PANTHER" id="PTHR10920">
    <property type="entry name" value="RIBOSOMAL RNA METHYLTRANSFERASE"/>
    <property type="match status" value="1"/>
</dbReference>
<dbReference type="GO" id="GO:0005634">
    <property type="term" value="C:nucleus"/>
    <property type="evidence" value="ECO:0007669"/>
    <property type="project" value="UniProtKB-SubCell"/>
</dbReference>
<evidence type="ECO:0000259" key="14">
    <source>
        <dbReference type="PROSITE" id="PS50097"/>
    </source>
</evidence>
<keyword evidence="3 10" id="KW-0963">Cytoplasm</keyword>
<dbReference type="SMART" id="SM00285">
    <property type="entry name" value="PBD"/>
    <property type="match status" value="1"/>
</dbReference>
<evidence type="ECO:0000256" key="6">
    <source>
        <dbReference type="ARBA" id="ARBA00022691"/>
    </source>
</evidence>
<evidence type="ECO:0000256" key="8">
    <source>
        <dbReference type="ARBA" id="ARBA00023157"/>
    </source>
</evidence>
<dbReference type="InterPro" id="IPR029063">
    <property type="entry name" value="SAM-dependent_MTases_sf"/>
</dbReference>
<organism evidence="16 17">
    <name type="scientific">Caenorhabditis auriculariae</name>
    <dbReference type="NCBI Taxonomy" id="2777116"/>
    <lineage>
        <taxon>Eukaryota</taxon>
        <taxon>Metazoa</taxon>
        <taxon>Ecdysozoa</taxon>
        <taxon>Nematoda</taxon>
        <taxon>Chromadorea</taxon>
        <taxon>Rhabditida</taxon>
        <taxon>Rhabditina</taxon>
        <taxon>Rhabditomorpha</taxon>
        <taxon>Rhabditoidea</taxon>
        <taxon>Rhabditidae</taxon>
        <taxon>Peloderinae</taxon>
        <taxon>Caenorhabditis</taxon>
    </lineage>
</organism>
<dbReference type="Gene3D" id="3.30.710.10">
    <property type="entry name" value="Potassium Channel Kv1.1, Chain A"/>
    <property type="match status" value="1"/>
</dbReference>
<evidence type="ECO:0000256" key="4">
    <source>
        <dbReference type="ARBA" id="ARBA00022603"/>
    </source>
</evidence>
<feature type="domain" description="CRIB" evidence="15">
    <location>
        <begin position="545"/>
        <end position="558"/>
    </location>
</feature>
<dbReference type="PROSITE" id="PS50097">
    <property type="entry name" value="BTB"/>
    <property type="match status" value="1"/>
</dbReference>
<dbReference type="InterPro" id="IPR000095">
    <property type="entry name" value="CRIB_dom"/>
</dbReference>
<proteinExistence type="inferred from homology"/>
<dbReference type="InterPro" id="IPR000210">
    <property type="entry name" value="BTB/POZ_dom"/>
</dbReference>
<dbReference type="GO" id="GO:0106340">
    <property type="term" value="F:tRNA (guanosine(34)-2'-O)-methyltransferase activity"/>
    <property type="evidence" value="ECO:0007669"/>
    <property type="project" value="UniProtKB-ARBA"/>
</dbReference>
<dbReference type="SUPFAM" id="SSF53335">
    <property type="entry name" value="S-adenosyl-L-methionine-dependent methyltransferases"/>
    <property type="match status" value="1"/>
</dbReference>
<feature type="binding site" evidence="10">
    <location>
        <position position="53"/>
    </location>
    <ligand>
        <name>S-adenosyl-L-methionine</name>
        <dbReference type="ChEBI" id="CHEBI:59789"/>
    </ligand>
</feature>
<dbReference type="Proteomes" id="UP000835052">
    <property type="component" value="Unassembled WGS sequence"/>
</dbReference>
<dbReference type="AlphaFoldDB" id="A0A8S1GZB4"/>
<dbReference type="CDD" id="cd18316">
    <property type="entry name" value="BTB_POZ_KCTD-like"/>
    <property type="match status" value="1"/>
</dbReference>
<dbReference type="InterPro" id="IPR050082">
    <property type="entry name" value="RNA_methyltr_RlmE"/>
</dbReference>
<dbReference type="PANTHER" id="PTHR10920:SF12">
    <property type="entry name" value="TRNA (CYTIDINE(32)_GUANOSINE(34)-2'-O)-METHYLTRANSFERASE-RELATED"/>
    <property type="match status" value="1"/>
</dbReference>
<feature type="transmembrane region" description="Helical" evidence="12">
    <location>
        <begin position="667"/>
        <end position="688"/>
    </location>
</feature>
<evidence type="ECO:0000259" key="13">
    <source>
        <dbReference type="PROSITE" id="PS50015"/>
    </source>
</evidence>